<dbReference type="AlphaFoldDB" id="W9JGL8"/>
<evidence type="ECO:0000313" key="1">
    <source>
        <dbReference type="EMBL" id="EWZ28603.1"/>
    </source>
</evidence>
<dbReference type="VEuPathDB" id="FungiDB:FOZG_17713"/>
<organism evidence="1">
    <name type="scientific">Fusarium oxysporum Fo47</name>
    <dbReference type="NCBI Taxonomy" id="660027"/>
    <lineage>
        <taxon>Eukaryota</taxon>
        <taxon>Fungi</taxon>
        <taxon>Dikarya</taxon>
        <taxon>Ascomycota</taxon>
        <taxon>Pezizomycotina</taxon>
        <taxon>Sordariomycetes</taxon>
        <taxon>Hypocreomycetidae</taxon>
        <taxon>Hypocreales</taxon>
        <taxon>Nectriaceae</taxon>
        <taxon>Fusarium</taxon>
        <taxon>Fusarium oxysporum species complex</taxon>
    </lineage>
</organism>
<proteinExistence type="predicted"/>
<protein>
    <submittedName>
        <fullName evidence="1">Uncharacterized protein</fullName>
    </submittedName>
</protein>
<name>W9JGL8_FUSOX</name>
<reference evidence="1" key="2">
    <citation type="submission" date="2012-06" db="EMBL/GenBank/DDBJ databases">
        <title>Annotation of the Genome Sequence of Fusarium oxysporum Fo47.</title>
        <authorList>
            <consortium name="The Broad Institute Genomics Platform"/>
            <person name="Ma L.-J."/>
            <person name="Corby-Kistler H."/>
            <person name="Broz K."/>
            <person name="Gale L.R."/>
            <person name="Jonkers W."/>
            <person name="O'Donnell K."/>
            <person name="Ploetz R."/>
            <person name="Steinberg C."/>
            <person name="Schwartz D.C."/>
            <person name="VanEtten H."/>
            <person name="Zhou S."/>
            <person name="Young S.K."/>
            <person name="Zeng Q."/>
            <person name="Gargeya S."/>
            <person name="Fitzgerald M."/>
            <person name="Abouelleil A."/>
            <person name="Alvarado L."/>
            <person name="Chapman S.B."/>
            <person name="Gainer-Dewar J."/>
            <person name="Goldberg J."/>
            <person name="Griggs A."/>
            <person name="Gujja S."/>
            <person name="Hansen M."/>
            <person name="Howarth C."/>
            <person name="Imamovic A."/>
            <person name="Ireland A."/>
            <person name="Larimer J."/>
            <person name="McCowan C."/>
            <person name="Murphy C."/>
            <person name="Pearson M."/>
            <person name="Poon T.W."/>
            <person name="Priest M."/>
            <person name="Roberts A."/>
            <person name="Saif S."/>
            <person name="Shea T."/>
            <person name="Sykes S."/>
            <person name="Wortman J."/>
            <person name="Nusbaum C."/>
            <person name="Birren B."/>
        </authorList>
    </citation>
    <scope>NUCLEOTIDE SEQUENCE</scope>
    <source>
        <strain evidence="1">Fo47</strain>
    </source>
</reference>
<accession>W9JGL8</accession>
<sequence length="169" mass="17259">MVPLFFGQPAENAVYLLRASRAVSGVSAIGAEAVSALLGGDTVPGVVAGGLAAAFTQGESIAGRTQVRSSLRGYQVGAAQAVGKPLLPSLYGGGPQVGCPFGLSLHEEITGGYIGGKHGPSGPNLEYAQDLSWIHSKFPGYMGPDYVVVVGPSRSFGVQSDKDTEVHSE</sequence>
<dbReference type="EMBL" id="JH717921">
    <property type="protein sequence ID" value="EWZ28603.1"/>
    <property type="molecule type" value="Genomic_DNA"/>
</dbReference>
<gene>
    <name evidence="1" type="ORF">FOZG_17713</name>
</gene>
<dbReference type="HOGENOM" id="CLU_1578604_0_0_1"/>
<dbReference type="Proteomes" id="UP000030766">
    <property type="component" value="Unassembled WGS sequence"/>
</dbReference>
<reference evidence="1" key="1">
    <citation type="submission" date="2011-06" db="EMBL/GenBank/DDBJ databases">
        <title>The Genome Sequence of Fusarium oxysporum Fo47.</title>
        <authorList>
            <consortium name="The Broad Institute Genome Sequencing Platform"/>
            <person name="Ma L.-J."/>
            <person name="Gale L.R."/>
            <person name="Schwartz D.C."/>
            <person name="Zhou S."/>
            <person name="Corby-Kistler H."/>
            <person name="Young S.K."/>
            <person name="Zeng Q."/>
            <person name="Gargeya S."/>
            <person name="Fitzgerald M."/>
            <person name="Haas B."/>
            <person name="Abouelleil A."/>
            <person name="Alvarado L."/>
            <person name="Arachchi H.M."/>
            <person name="Berlin A."/>
            <person name="Brown A."/>
            <person name="Chapman S.B."/>
            <person name="Chen Z."/>
            <person name="Dunbar C."/>
            <person name="Freedman E."/>
            <person name="Gearin G."/>
            <person name="Gellesch M."/>
            <person name="Goldberg J."/>
            <person name="Griggs A."/>
            <person name="Gujja S."/>
            <person name="Heiman D."/>
            <person name="Howarth C."/>
            <person name="Larson L."/>
            <person name="Lui A."/>
            <person name="MacDonald P.J.P."/>
            <person name="Mehta T."/>
            <person name="Montmayeur A."/>
            <person name="Murphy C."/>
            <person name="Neiman D."/>
            <person name="Pearson M."/>
            <person name="Priest M."/>
            <person name="Roberts A."/>
            <person name="Saif S."/>
            <person name="Shea T."/>
            <person name="Shenoy N."/>
            <person name="Sisk P."/>
            <person name="Stolte C."/>
            <person name="Sykes S."/>
            <person name="Wortman J."/>
            <person name="Nusbaum C."/>
            <person name="Birren B."/>
        </authorList>
    </citation>
    <scope>NUCLEOTIDE SEQUENCE [LARGE SCALE GENOMIC DNA]</scope>
    <source>
        <strain evidence="1">Fo47</strain>
    </source>
</reference>